<feature type="region of interest" description="Disordered" evidence="1">
    <location>
        <begin position="812"/>
        <end position="841"/>
    </location>
</feature>
<name>A0A6A5YI51_9PLEO</name>
<gene>
    <name evidence="3" type="ORF">BDV96DRAFT_655290</name>
</gene>
<feature type="transmembrane region" description="Helical" evidence="2">
    <location>
        <begin position="503"/>
        <end position="528"/>
    </location>
</feature>
<feature type="region of interest" description="Disordered" evidence="1">
    <location>
        <begin position="1197"/>
        <end position="1258"/>
    </location>
</feature>
<feature type="region of interest" description="Disordered" evidence="1">
    <location>
        <begin position="186"/>
        <end position="221"/>
    </location>
</feature>
<feature type="region of interest" description="Disordered" evidence="1">
    <location>
        <begin position="393"/>
        <end position="414"/>
    </location>
</feature>
<feature type="compositionally biased region" description="Basic and acidic residues" evidence="1">
    <location>
        <begin position="393"/>
        <end position="408"/>
    </location>
</feature>
<protein>
    <submittedName>
        <fullName evidence="3">Uncharacterized protein</fullName>
    </submittedName>
</protein>
<feature type="compositionally biased region" description="Low complexity" evidence="1">
    <location>
        <begin position="51"/>
        <end position="62"/>
    </location>
</feature>
<keyword evidence="2" id="KW-0472">Membrane</keyword>
<evidence type="ECO:0000256" key="1">
    <source>
        <dbReference type="SAM" id="MobiDB-lite"/>
    </source>
</evidence>
<feature type="transmembrane region" description="Helical" evidence="2">
    <location>
        <begin position="463"/>
        <end position="482"/>
    </location>
</feature>
<feature type="compositionally biased region" description="Basic and acidic residues" evidence="1">
    <location>
        <begin position="825"/>
        <end position="834"/>
    </location>
</feature>
<feature type="compositionally biased region" description="Polar residues" evidence="1">
    <location>
        <begin position="1044"/>
        <end position="1059"/>
    </location>
</feature>
<feature type="compositionally biased region" description="Polar residues" evidence="1">
    <location>
        <begin position="95"/>
        <end position="113"/>
    </location>
</feature>
<dbReference type="Proteomes" id="UP000799770">
    <property type="component" value="Unassembled WGS sequence"/>
</dbReference>
<feature type="region of interest" description="Disordered" evidence="1">
    <location>
        <begin position="638"/>
        <end position="711"/>
    </location>
</feature>
<organism evidence="3 4">
    <name type="scientific">Lophiotrema nucula</name>
    <dbReference type="NCBI Taxonomy" id="690887"/>
    <lineage>
        <taxon>Eukaryota</taxon>
        <taxon>Fungi</taxon>
        <taxon>Dikarya</taxon>
        <taxon>Ascomycota</taxon>
        <taxon>Pezizomycotina</taxon>
        <taxon>Dothideomycetes</taxon>
        <taxon>Pleosporomycetidae</taxon>
        <taxon>Pleosporales</taxon>
        <taxon>Lophiotremataceae</taxon>
        <taxon>Lophiotrema</taxon>
    </lineage>
</organism>
<dbReference type="EMBL" id="ML977371">
    <property type="protein sequence ID" value="KAF2105818.1"/>
    <property type="molecule type" value="Genomic_DNA"/>
</dbReference>
<feature type="compositionally biased region" description="Low complexity" evidence="1">
    <location>
        <begin position="138"/>
        <end position="172"/>
    </location>
</feature>
<keyword evidence="2" id="KW-0812">Transmembrane</keyword>
<feature type="region of interest" description="Disordered" evidence="1">
    <location>
        <begin position="1043"/>
        <end position="1098"/>
    </location>
</feature>
<evidence type="ECO:0000313" key="3">
    <source>
        <dbReference type="EMBL" id="KAF2105818.1"/>
    </source>
</evidence>
<feature type="compositionally biased region" description="Low complexity" evidence="1">
    <location>
        <begin position="13"/>
        <end position="24"/>
    </location>
</feature>
<keyword evidence="4" id="KW-1185">Reference proteome</keyword>
<feature type="region of interest" description="Disordered" evidence="1">
    <location>
        <begin position="235"/>
        <end position="256"/>
    </location>
</feature>
<dbReference type="Gene3D" id="1.20.120.20">
    <property type="entry name" value="Apolipoprotein"/>
    <property type="match status" value="1"/>
</dbReference>
<evidence type="ECO:0000313" key="4">
    <source>
        <dbReference type="Proteomes" id="UP000799770"/>
    </source>
</evidence>
<evidence type="ECO:0000256" key="2">
    <source>
        <dbReference type="SAM" id="Phobius"/>
    </source>
</evidence>
<keyword evidence="2" id="KW-1133">Transmembrane helix</keyword>
<feature type="compositionally biased region" description="Polar residues" evidence="1">
    <location>
        <begin position="31"/>
        <end position="46"/>
    </location>
</feature>
<feature type="compositionally biased region" description="Low complexity" evidence="1">
    <location>
        <begin position="1217"/>
        <end position="1230"/>
    </location>
</feature>
<reference evidence="3" key="1">
    <citation type="journal article" date="2020" name="Stud. Mycol.">
        <title>101 Dothideomycetes genomes: a test case for predicting lifestyles and emergence of pathogens.</title>
        <authorList>
            <person name="Haridas S."/>
            <person name="Albert R."/>
            <person name="Binder M."/>
            <person name="Bloem J."/>
            <person name="Labutti K."/>
            <person name="Salamov A."/>
            <person name="Andreopoulos B."/>
            <person name="Baker S."/>
            <person name="Barry K."/>
            <person name="Bills G."/>
            <person name="Bluhm B."/>
            <person name="Cannon C."/>
            <person name="Castanera R."/>
            <person name="Culley D."/>
            <person name="Daum C."/>
            <person name="Ezra D."/>
            <person name="Gonzalez J."/>
            <person name="Henrissat B."/>
            <person name="Kuo A."/>
            <person name="Liang C."/>
            <person name="Lipzen A."/>
            <person name="Lutzoni F."/>
            <person name="Magnuson J."/>
            <person name="Mondo S."/>
            <person name="Nolan M."/>
            <person name="Ohm R."/>
            <person name="Pangilinan J."/>
            <person name="Park H.-J."/>
            <person name="Ramirez L."/>
            <person name="Alfaro M."/>
            <person name="Sun H."/>
            <person name="Tritt A."/>
            <person name="Yoshinaga Y."/>
            <person name="Zwiers L.-H."/>
            <person name="Turgeon B."/>
            <person name="Goodwin S."/>
            <person name="Spatafora J."/>
            <person name="Crous P."/>
            <person name="Grigoriev I."/>
        </authorList>
    </citation>
    <scope>NUCLEOTIDE SEQUENCE</scope>
    <source>
        <strain evidence="3">CBS 627.86</strain>
    </source>
</reference>
<feature type="region of interest" description="Disordered" evidence="1">
    <location>
        <begin position="1"/>
        <end position="172"/>
    </location>
</feature>
<feature type="compositionally biased region" description="Low complexity" evidence="1">
    <location>
        <begin position="647"/>
        <end position="711"/>
    </location>
</feature>
<accession>A0A6A5YI51</accession>
<sequence>MSPSPRPQKKPSKLTLDLSTTDTLFRAPETASGSSTHTGLSASILTPPSFPSSSQNSPASSSRVRRPRRPSRYSAVSLKPPPLLIDRDKKPYSPPQTRTPTLSSATTPNTDKNLPSLPSPQRPSLASSHQLPVRRNISAWSKSSASSSQHPSSKQNQSRNSSNSFKKSTRSLSDIVRQTFRISRFQTPKLLTPREMEAARRPPSPSPLASPTSVYDTNHVDNDLSDVDFERTHPRLPLHDSGENAHQAPYGNVDIGRDPEKRFQTSTNHLGEISHHSSGLVDDDRDYEKRGDMYYQPSAMPMTAPKVPAPIKNMYLNVELSPTAEAIRQPIDEQTATEDLSKVRYMHTLPRDALSKRSSTQSSRRSFKSPWKNLANYVNDLYSSEKTKKLDEYKKHAGKRDDHNKDGRNSNFNGSLHRFPSSFKDGCPHCRHKYEDYLANQNFFDKWWDRFKQKGKMPSVCKFGRGVLLFLRIILLPFVWPFKSKSLKRARQLIQFITYFPMMIYTALIQVFIFLLLVLAIFLIIYFWKLLTDPIGWIKGKALYLGHEGYCKVRYEFNKINVLPDLPDADRPYACPTSKHEKRAIHPYTERAMAAYDTASATWTLPSIDASGTVASSATPFSFPGSLLGAAVTSDTPKFNRRQYNAPSTRSTSHSTSPSISKRTASTSKSASSTSKRSTSTSISDSSLTKSSTGSTWTGSAETSGTDGPITTVHETVVATDTTTVVQTVPASSPEESSTKSVSLMRFTLDTSGLTESTTPSDLTATTSSAAANRRIELRWGRNAAPPEGRLNRRRLTQTTSTIRYGAADMMPPRDLSAKTAPPEDLDRASDVDKHRNRRQVQGKVFDLPAKTDARTTSQGQSMPSTTSFAYSASLDRAPIHTTALKPRGLSIPIGGITSAAAAVNSDLHSIANSVESHVQSVVSSAESHAQSAFSNIESHAQSLASSVNSKVDDVASSLKSGINSAVPSVINKGKEELKELGEEAWDAMDGLWDKVLKNLVKLFAKFFAIIPTNYTDCLGCAVNMGNQTSTSSVDKRAVLVTPTAMSQRDTEPTATTSPDGEEATMTIDPEEKKGPKSNKTKKPGDSEHPVPTESSSGAIRRFALPWPFDNLGAKSRTASTKDLLERDTGIAYLVTTAPSVPTTMESTLPEASITTIFLENDRGGTCIGVSCTTSDAGRRLAPAWFFRRAERRDPRTLVRPSLSAGPFDKHPRDSPTETTRSSSMTTSSTVPKADSRSTQALRPSPAPQSIDGPPVPRLLITNTLSSTFVTMPAETAKPADCEDLKYPTWTPSVIGTPPPGWTVPMITYTSPALATDAATPIITSVNTVAATPDDFISGTEIEHRGDKLYLTNHTSWLCN</sequence>
<proteinExistence type="predicted"/>